<protein>
    <submittedName>
        <fullName evidence="2">Uncharacterized protein</fullName>
    </submittedName>
</protein>
<keyword evidence="1" id="KW-0812">Transmembrane</keyword>
<keyword evidence="1" id="KW-0472">Membrane</keyword>
<dbReference type="EMBL" id="OIVN01006252">
    <property type="protein sequence ID" value="SPD28948.1"/>
    <property type="molecule type" value="Genomic_DNA"/>
</dbReference>
<organism evidence="2">
    <name type="scientific">Fagus sylvatica</name>
    <name type="common">Beechnut</name>
    <dbReference type="NCBI Taxonomy" id="28930"/>
    <lineage>
        <taxon>Eukaryota</taxon>
        <taxon>Viridiplantae</taxon>
        <taxon>Streptophyta</taxon>
        <taxon>Embryophyta</taxon>
        <taxon>Tracheophyta</taxon>
        <taxon>Spermatophyta</taxon>
        <taxon>Magnoliopsida</taxon>
        <taxon>eudicotyledons</taxon>
        <taxon>Gunneridae</taxon>
        <taxon>Pentapetalae</taxon>
        <taxon>rosids</taxon>
        <taxon>fabids</taxon>
        <taxon>Fagales</taxon>
        <taxon>Fagaceae</taxon>
        <taxon>Fagus</taxon>
    </lineage>
</organism>
<accession>A0A2N9IWJ9</accession>
<proteinExistence type="predicted"/>
<feature type="transmembrane region" description="Helical" evidence="1">
    <location>
        <begin position="91"/>
        <end position="115"/>
    </location>
</feature>
<evidence type="ECO:0000313" key="2">
    <source>
        <dbReference type="EMBL" id="SPD28948.1"/>
    </source>
</evidence>
<dbReference type="AlphaFoldDB" id="A0A2N9IWJ9"/>
<sequence length="126" mass="13982">MKVRGEPVEETKLDKVDGRVISSIWGNRFAGWEVLDAVHTAGGVLLLWDKRVVERVDSKVRVCMARIGMTPDLSFGLSWRKFGISGLSRGVFLVISMWLGSLANGGVVLELLLLWRNSRILLKGST</sequence>
<evidence type="ECO:0000256" key="1">
    <source>
        <dbReference type="SAM" id="Phobius"/>
    </source>
</evidence>
<reference evidence="2" key="1">
    <citation type="submission" date="2018-02" db="EMBL/GenBank/DDBJ databases">
        <authorList>
            <person name="Cohen D.B."/>
            <person name="Kent A.D."/>
        </authorList>
    </citation>
    <scope>NUCLEOTIDE SEQUENCE</scope>
</reference>
<name>A0A2N9IWJ9_FAGSY</name>
<keyword evidence="1" id="KW-1133">Transmembrane helix</keyword>
<gene>
    <name evidence="2" type="ORF">FSB_LOCUS56830</name>
</gene>